<name>A0A4S1CBF7_9BACT</name>
<evidence type="ECO:0000256" key="3">
    <source>
        <dbReference type="ARBA" id="ARBA00029447"/>
    </source>
</evidence>
<dbReference type="Pfam" id="PF00015">
    <property type="entry name" value="MCPsignal"/>
    <property type="match status" value="1"/>
</dbReference>
<proteinExistence type="inferred from homology"/>
<dbReference type="GO" id="GO:0016020">
    <property type="term" value="C:membrane"/>
    <property type="evidence" value="ECO:0007669"/>
    <property type="project" value="UniProtKB-SubCell"/>
</dbReference>
<feature type="domain" description="HAMP" evidence="7">
    <location>
        <begin position="63"/>
        <end position="115"/>
    </location>
</feature>
<feature type="transmembrane region" description="Helical" evidence="5">
    <location>
        <begin position="17"/>
        <end position="34"/>
    </location>
</feature>
<keyword evidence="2 4" id="KW-0807">Transducer</keyword>
<evidence type="ECO:0000256" key="4">
    <source>
        <dbReference type="PROSITE-ProRule" id="PRU00284"/>
    </source>
</evidence>
<reference evidence="8 9" key="1">
    <citation type="submission" date="2019-04" db="EMBL/GenBank/DDBJ databases">
        <title>Geobacter oryzae sp. nov., ferric-reducing bacteria isolated from paddy soil.</title>
        <authorList>
            <person name="Xu Z."/>
            <person name="Masuda Y."/>
            <person name="Itoh H."/>
            <person name="Senoo K."/>
        </authorList>
    </citation>
    <scope>NUCLEOTIDE SEQUENCE [LARGE SCALE GENOMIC DNA]</scope>
    <source>
        <strain evidence="8 9">Red111</strain>
    </source>
</reference>
<dbReference type="PROSITE" id="PS50111">
    <property type="entry name" value="CHEMOTAXIS_TRANSDUC_2"/>
    <property type="match status" value="1"/>
</dbReference>
<dbReference type="RefSeq" id="WP_135872655.1">
    <property type="nucleotide sequence ID" value="NZ_SRSC01000005.1"/>
</dbReference>
<dbReference type="Gene3D" id="1.10.287.950">
    <property type="entry name" value="Methyl-accepting chemotaxis protein"/>
    <property type="match status" value="1"/>
</dbReference>
<dbReference type="EMBL" id="SRSC01000005">
    <property type="protein sequence ID" value="TGU70266.1"/>
    <property type="molecule type" value="Genomic_DNA"/>
</dbReference>
<keyword evidence="5" id="KW-0812">Transmembrane</keyword>
<accession>A0A4S1CBF7</accession>
<comment type="similarity">
    <text evidence="3">Belongs to the methyl-accepting chemotaxis (MCP) protein family.</text>
</comment>
<dbReference type="FunFam" id="1.10.287.950:FF:000001">
    <property type="entry name" value="Methyl-accepting chemotaxis sensory transducer"/>
    <property type="match status" value="1"/>
</dbReference>
<dbReference type="PROSITE" id="PS50885">
    <property type="entry name" value="HAMP"/>
    <property type="match status" value="1"/>
</dbReference>
<evidence type="ECO:0000256" key="2">
    <source>
        <dbReference type="ARBA" id="ARBA00023224"/>
    </source>
</evidence>
<feature type="domain" description="Methyl-accepting transducer" evidence="6">
    <location>
        <begin position="120"/>
        <end position="356"/>
    </location>
</feature>
<evidence type="ECO:0000256" key="5">
    <source>
        <dbReference type="SAM" id="Phobius"/>
    </source>
</evidence>
<dbReference type="GO" id="GO:0007165">
    <property type="term" value="P:signal transduction"/>
    <property type="evidence" value="ECO:0007669"/>
    <property type="project" value="UniProtKB-KW"/>
</dbReference>
<keyword evidence="9" id="KW-1185">Reference proteome</keyword>
<sequence length="392" mass="42067">MKSLFGLYLHLRIRTRIILLCVCYSFCIVFAVGAGRSFSLSISVISTALFLIAGAFFSSLLFWSVNDALKRIIGILETMISGDLSKPIQAKRNNEISTIIRSIDMLQTTMRDMIRRIQQSSEQVALTSHQLQDNADRISAGTDDVASQTNAVAVASEEMAATSGDIARNCVHAAENSTRASRAASSGADVVRHTTLGMERIASRVQGAAKTVEELGAQSDQIDQIIGTIQEIADQTNLLALNAAIEAARAGEQGRGFAVVADEVRALAERTTRATREIGEMIKTIQGGTRGAIAAIEEGVAEVGKGAEYSARSGEALEEILAQVGVVSDQINQITTAAQQQTSTTDEITRSIQRITDVVEQTAHGVTETAAAASTLSHQSEELQRLVRQFRL</sequence>
<keyword evidence="5" id="KW-0472">Membrane</keyword>
<dbReference type="Proteomes" id="UP000306416">
    <property type="component" value="Unassembled WGS sequence"/>
</dbReference>
<evidence type="ECO:0000313" key="9">
    <source>
        <dbReference type="Proteomes" id="UP000306416"/>
    </source>
</evidence>
<comment type="caution">
    <text evidence="8">The sequence shown here is derived from an EMBL/GenBank/DDBJ whole genome shotgun (WGS) entry which is preliminary data.</text>
</comment>
<comment type="subcellular location">
    <subcellularLocation>
        <location evidence="1">Membrane</location>
    </subcellularLocation>
</comment>
<dbReference type="CDD" id="cd11386">
    <property type="entry name" value="MCP_signal"/>
    <property type="match status" value="1"/>
</dbReference>
<evidence type="ECO:0000313" key="8">
    <source>
        <dbReference type="EMBL" id="TGU70266.1"/>
    </source>
</evidence>
<organism evidence="8 9">
    <name type="scientific">Geomonas terrae</name>
    <dbReference type="NCBI Taxonomy" id="2562681"/>
    <lineage>
        <taxon>Bacteria</taxon>
        <taxon>Pseudomonadati</taxon>
        <taxon>Thermodesulfobacteriota</taxon>
        <taxon>Desulfuromonadia</taxon>
        <taxon>Geobacterales</taxon>
        <taxon>Geobacteraceae</taxon>
        <taxon>Geomonas</taxon>
    </lineage>
</organism>
<dbReference type="InterPro" id="IPR003660">
    <property type="entry name" value="HAMP_dom"/>
</dbReference>
<evidence type="ECO:0000259" key="6">
    <source>
        <dbReference type="PROSITE" id="PS50111"/>
    </source>
</evidence>
<evidence type="ECO:0000259" key="7">
    <source>
        <dbReference type="PROSITE" id="PS50885"/>
    </source>
</evidence>
<feature type="transmembrane region" description="Helical" evidence="5">
    <location>
        <begin position="40"/>
        <end position="63"/>
    </location>
</feature>
<dbReference type="SMART" id="SM00283">
    <property type="entry name" value="MA"/>
    <property type="match status" value="1"/>
</dbReference>
<evidence type="ECO:0000256" key="1">
    <source>
        <dbReference type="ARBA" id="ARBA00004370"/>
    </source>
</evidence>
<dbReference type="PANTHER" id="PTHR32089:SF112">
    <property type="entry name" value="LYSOZYME-LIKE PROTEIN-RELATED"/>
    <property type="match status" value="1"/>
</dbReference>
<dbReference type="PANTHER" id="PTHR32089">
    <property type="entry name" value="METHYL-ACCEPTING CHEMOTAXIS PROTEIN MCPB"/>
    <property type="match status" value="1"/>
</dbReference>
<keyword evidence="5" id="KW-1133">Transmembrane helix</keyword>
<dbReference type="AlphaFoldDB" id="A0A4S1CBF7"/>
<dbReference type="InterPro" id="IPR004089">
    <property type="entry name" value="MCPsignal_dom"/>
</dbReference>
<gene>
    <name evidence="8" type="ORF">E4633_18890</name>
</gene>
<dbReference type="GO" id="GO:0006935">
    <property type="term" value="P:chemotaxis"/>
    <property type="evidence" value="ECO:0007669"/>
    <property type="project" value="UniProtKB-ARBA"/>
</dbReference>
<dbReference type="SUPFAM" id="SSF58104">
    <property type="entry name" value="Methyl-accepting chemotaxis protein (MCP) signaling domain"/>
    <property type="match status" value="1"/>
</dbReference>
<protein>
    <submittedName>
        <fullName evidence="8">Methyl-accepting chemotaxis protein</fullName>
    </submittedName>
</protein>